<proteinExistence type="predicted"/>
<dbReference type="PROSITE" id="PS51257">
    <property type="entry name" value="PROKAR_LIPOPROTEIN"/>
    <property type="match status" value="1"/>
</dbReference>
<dbReference type="EMBL" id="UOFL01000045">
    <property type="protein sequence ID" value="VAW73545.1"/>
    <property type="molecule type" value="Genomic_DNA"/>
</dbReference>
<protein>
    <recommendedName>
        <fullName evidence="2">Lipoprotein</fullName>
    </recommendedName>
</protein>
<reference evidence="1" key="1">
    <citation type="submission" date="2018-06" db="EMBL/GenBank/DDBJ databases">
        <authorList>
            <person name="Zhirakovskaya E."/>
        </authorList>
    </citation>
    <scope>NUCLEOTIDE SEQUENCE</scope>
</reference>
<sequence length="349" mass="40323">MMRIVMVLSFTLLLSGCSGKGQVLKEDADTFSILLEETMIVTRDFYARLGKVKLDLFVHFMATRVHCDPDAQVFIIRSQNRCLSDNEIKKRLACKKSVRAHSNCKVLLSAKSFEVAKNFMQPRQSLVTLIGVLVSYQDILSKLLVDKKYDSKKQLEKLSDKLLGLRKKLSKYREKKLTKIDEEALTAKLTAIGNFADLVRSINRNKRIVSNIREVLKKQAPLIEQSFQSLLSRYVKRDRPILNGIIRQKTTRARGRYRRLSSQQRKSLLYDRRRQMISEIYEGDWIRLEQSSQPDVLAVSLQVLVVSHQKLVNAFNGNLTNEQKKRAAKINRRYLVSIIRSMSKIVKAF</sequence>
<dbReference type="AlphaFoldDB" id="A0A3B0XYR7"/>
<evidence type="ECO:0008006" key="2">
    <source>
        <dbReference type="Google" id="ProtNLM"/>
    </source>
</evidence>
<evidence type="ECO:0000313" key="1">
    <source>
        <dbReference type="EMBL" id="VAW73545.1"/>
    </source>
</evidence>
<gene>
    <name evidence="1" type="ORF">MNBD_GAMMA12-2189</name>
</gene>
<name>A0A3B0XYR7_9ZZZZ</name>
<organism evidence="1">
    <name type="scientific">hydrothermal vent metagenome</name>
    <dbReference type="NCBI Taxonomy" id="652676"/>
    <lineage>
        <taxon>unclassified sequences</taxon>
        <taxon>metagenomes</taxon>
        <taxon>ecological metagenomes</taxon>
    </lineage>
</organism>
<accession>A0A3B0XYR7</accession>